<dbReference type="PANTHER" id="PTHR11596:SF5">
    <property type="entry name" value="ALKALINE PHOSPHATASE"/>
    <property type="match status" value="1"/>
</dbReference>
<dbReference type="SMART" id="SM00098">
    <property type="entry name" value="alkPPc"/>
    <property type="match status" value="1"/>
</dbReference>
<evidence type="ECO:0000256" key="4">
    <source>
        <dbReference type="ARBA" id="ARBA00022553"/>
    </source>
</evidence>
<dbReference type="Proteomes" id="UP001589833">
    <property type="component" value="Unassembled WGS sequence"/>
</dbReference>
<dbReference type="InterPro" id="IPR017850">
    <property type="entry name" value="Alkaline_phosphatase_core_sf"/>
</dbReference>
<reference evidence="10 11" key="1">
    <citation type="submission" date="2024-09" db="EMBL/GenBank/DDBJ databases">
        <authorList>
            <person name="Sun Q."/>
            <person name="Mori K."/>
        </authorList>
    </citation>
    <scope>NUCLEOTIDE SEQUENCE [LARGE SCALE GENOMIC DNA]</scope>
    <source>
        <strain evidence="10 11">NCAIM B.02301</strain>
    </source>
</reference>
<keyword evidence="4" id="KW-0597">Phosphoprotein</keyword>
<dbReference type="InterPro" id="IPR018299">
    <property type="entry name" value="Alkaline_phosphatase_AS"/>
</dbReference>
<accession>A0ABV6NH17</accession>
<gene>
    <name evidence="10" type="ORF">ACFFH4_10885</name>
</gene>
<dbReference type="InterPro" id="IPR001952">
    <property type="entry name" value="Alkaline_phosphatase"/>
</dbReference>
<evidence type="ECO:0000313" key="11">
    <source>
        <dbReference type="Proteomes" id="UP001589833"/>
    </source>
</evidence>
<dbReference type="EMBL" id="JBHLTR010000013">
    <property type="protein sequence ID" value="MFC0559552.1"/>
    <property type="molecule type" value="Genomic_DNA"/>
</dbReference>
<keyword evidence="11" id="KW-1185">Reference proteome</keyword>
<sequence length="435" mass="47855">MFVWKQWCVVSLCLTIILFGFNPFGEVVNATRDQSPVKNVIFMIPDGFSSAYATNYRIFNGNEFILDSMLVGMMKTHSASSWVTDSAAAATAMATGVKTKNGMIGVDSEGQQLKTILEASNEAGKSTGLIATKAITDATPAAFGAHVISRTQEEEIASQLLEQVDVLFGGGKCHFLPSRQDKQDLIEEARSNGYQLIETREELIALQGTEKKVLGLFADQMLAAEIDRDQTDEPSLAEMTEMAIELLSENDEGFFLMVEGSKIDRAGHAHDAAWAMNDIAAFEQAVIKAKDFAEKDAQTLLLVVGDHDTGGLSVGGYNEYVAKPEMLRNVKASAAFISAQINNRRTNVQEVMKEYTNFDFTKKEIKKIKTASTKEVPFVIGEIISEKAYIDWVTTEHTGVDVPIYAFGPKAHYFQGHLDNTELPKKIAQAMELTF</sequence>
<keyword evidence="7" id="KW-0862">Zinc</keyword>
<evidence type="ECO:0000256" key="6">
    <source>
        <dbReference type="ARBA" id="ARBA00022801"/>
    </source>
</evidence>
<name>A0ABV6NH17_9BACI</name>
<comment type="cofactor">
    <cofactor evidence="2">
        <name>Zn(2+)</name>
        <dbReference type="ChEBI" id="CHEBI:29105"/>
    </cofactor>
</comment>
<dbReference type="RefSeq" id="WP_273841378.1">
    <property type="nucleotide sequence ID" value="NZ_JAQQWT010000004.1"/>
</dbReference>
<comment type="similarity">
    <text evidence="3 9">Belongs to the alkaline phosphatase family.</text>
</comment>
<protein>
    <submittedName>
        <fullName evidence="10">Alkaline phosphatase</fullName>
    </submittedName>
</protein>
<keyword evidence="5" id="KW-0479">Metal-binding</keyword>
<dbReference type="Pfam" id="PF00245">
    <property type="entry name" value="Alk_phosphatase"/>
    <property type="match status" value="1"/>
</dbReference>
<evidence type="ECO:0000256" key="1">
    <source>
        <dbReference type="ARBA" id="ARBA00001946"/>
    </source>
</evidence>
<keyword evidence="8" id="KW-0460">Magnesium</keyword>
<dbReference type="CDD" id="cd16012">
    <property type="entry name" value="ALP"/>
    <property type="match status" value="1"/>
</dbReference>
<dbReference type="SUPFAM" id="SSF53649">
    <property type="entry name" value="Alkaline phosphatase-like"/>
    <property type="match status" value="1"/>
</dbReference>
<comment type="caution">
    <text evidence="10">The sequence shown here is derived from an EMBL/GenBank/DDBJ whole genome shotgun (WGS) entry which is preliminary data.</text>
</comment>
<evidence type="ECO:0000313" key="10">
    <source>
        <dbReference type="EMBL" id="MFC0559552.1"/>
    </source>
</evidence>
<dbReference type="PANTHER" id="PTHR11596">
    <property type="entry name" value="ALKALINE PHOSPHATASE"/>
    <property type="match status" value="1"/>
</dbReference>
<dbReference type="PRINTS" id="PR00113">
    <property type="entry name" value="ALKPHPHTASE"/>
</dbReference>
<evidence type="ECO:0000256" key="7">
    <source>
        <dbReference type="ARBA" id="ARBA00022833"/>
    </source>
</evidence>
<dbReference type="Gene3D" id="3.40.720.10">
    <property type="entry name" value="Alkaline Phosphatase, subunit A"/>
    <property type="match status" value="1"/>
</dbReference>
<comment type="cofactor">
    <cofactor evidence="1">
        <name>Mg(2+)</name>
        <dbReference type="ChEBI" id="CHEBI:18420"/>
    </cofactor>
</comment>
<organism evidence="10 11">
    <name type="scientific">Halalkalibacter alkalisediminis</name>
    <dbReference type="NCBI Taxonomy" id="935616"/>
    <lineage>
        <taxon>Bacteria</taxon>
        <taxon>Bacillati</taxon>
        <taxon>Bacillota</taxon>
        <taxon>Bacilli</taxon>
        <taxon>Bacillales</taxon>
        <taxon>Bacillaceae</taxon>
        <taxon>Halalkalibacter</taxon>
    </lineage>
</organism>
<keyword evidence="6" id="KW-0378">Hydrolase</keyword>
<proteinExistence type="inferred from homology"/>
<dbReference type="PROSITE" id="PS00123">
    <property type="entry name" value="ALKALINE_PHOSPHATASE"/>
    <property type="match status" value="1"/>
</dbReference>
<evidence type="ECO:0000256" key="3">
    <source>
        <dbReference type="ARBA" id="ARBA00005984"/>
    </source>
</evidence>
<evidence type="ECO:0000256" key="9">
    <source>
        <dbReference type="RuleBase" id="RU003946"/>
    </source>
</evidence>
<evidence type="ECO:0000256" key="8">
    <source>
        <dbReference type="ARBA" id="ARBA00022842"/>
    </source>
</evidence>
<evidence type="ECO:0000256" key="2">
    <source>
        <dbReference type="ARBA" id="ARBA00001947"/>
    </source>
</evidence>
<evidence type="ECO:0000256" key="5">
    <source>
        <dbReference type="ARBA" id="ARBA00022723"/>
    </source>
</evidence>
<dbReference type="Gene3D" id="1.10.60.40">
    <property type="match status" value="1"/>
</dbReference>